<comment type="caution">
    <text evidence="26">The sequence shown here is derived from an EMBL/GenBank/DDBJ whole genome shotgun (WGS) entry which is preliminary data.</text>
</comment>
<dbReference type="AlphaFoldDB" id="A0A6A4XFK7"/>
<evidence type="ECO:0000256" key="1">
    <source>
        <dbReference type="ARBA" id="ARBA00004123"/>
    </source>
</evidence>
<keyword evidence="9" id="KW-0963">Cytoplasm</keyword>
<evidence type="ECO:0000256" key="8">
    <source>
        <dbReference type="ARBA" id="ARBA00022454"/>
    </source>
</evidence>
<dbReference type="PANTHER" id="PTHR16222:SF24">
    <property type="entry name" value="ADP-RIBOSYLHYDROLASE ARH3"/>
    <property type="match status" value="1"/>
</dbReference>
<feature type="binding site" evidence="25">
    <location>
        <position position="100"/>
    </location>
    <ligand>
        <name>Mg(2+)</name>
        <dbReference type="ChEBI" id="CHEBI:18420"/>
        <label>1</label>
    </ligand>
</feature>
<sequence length="433" mass="47047">MAAPMKMVSFGASLGLSVARRVRYVVNVENNIGRNCHTIMDKALLASKFKGCMVGSLVGDCLGEPFEHDDWDELPNEAQLDDYIQQLIQSKVKVPYKPYTDDTAMTRCIANSFISKQAFDAKDMARRFTKEFFAEPRRGYGGSVPAVFGALRKSDFEQPFLPAREQFNGTGSYGNGGAMRVAPVALFCYNSTEALIDTARQSARITHAHREGYNGAILQCLAVHQALQADPAQPLDGARFISRLREHMERLEKCDEDEIVDAGRLEAPFQKVLTVAEELLRRSPPPARGSVVDLLGHDVTALSSVPTAIYCFLRALQPLPGIQTESGLVRAIQYAISLGGDTDTIASMAGAIADVCVLCIVFQTESGLVRAVQYAISLGGDTDTIASMAGAIAGAFYGMEAVPASLLKYCEKADEAVTMGEQLLDLLEQQPDR</sequence>
<dbReference type="EC" id="3.2.1.143" evidence="7"/>
<protein>
    <recommendedName>
        <fullName evidence="17">ADP-ribosylhydrolase ARH3</fullName>
        <ecNumber evidence="7">3.2.1.143</ecNumber>
    </recommendedName>
    <alternativeName>
        <fullName evidence="18">ADP-ribose glycohydrolase ARH3</fullName>
    </alternativeName>
    <alternativeName>
        <fullName evidence="19">ADP-ribosylhydrolase 3</fullName>
    </alternativeName>
    <alternativeName>
        <fullName evidence="22">O-acetyl-ADP-ribose deacetylase ARH3</fullName>
    </alternativeName>
    <alternativeName>
        <fullName evidence="23">Poly(ADP-ribose) glycohydrolase ARH3</fullName>
    </alternativeName>
    <alternativeName>
        <fullName evidence="21">[Protein ADP-ribosylarginine] hydrolase-like protein 2</fullName>
    </alternativeName>
    <alternativeName>
        <fullName evidence="20">[Protein ADP-ribosylserine] hydrolase</fullName>
    </alternativeName>
</protein>
<evidence type="ECO:0000256" key="6">
    <source>
        <dbReference type="ARBA" id="ARBA00011245"/>
    </source>
</evidence>
<evidence type="ECO:0000256" key="2">
    <source>
        <dbReference type="ARBA" id="ARBA00004286"/>
    </source>
</evidence>
<evidence type="ECO:0000313" key="26">
    <source>
        <dbReference type="EMBL" id="KAF0313312.1"/>
    </source>
</evidence>
<reference evidence="26 27" key="1">
    <citation type="submission" date="2019-07" db="EMBL/GenBank/DDBJ databases">
        <title>Draft genome assembly of a fouling barnacle, Amphibalanus amphitrite (Darwin, 1854): The first reference genome for Thecostraca.</title>
        <authorList>
            <person name="Kim W."/>
        </authorList>
    </citation>
    <scope>NUCLEOTIDE SEQUENCE [LARGE SCALE GENOMIC DNA]</scope>
    <source>
        <strain evidence="26">SNU_AA5</strain>
        <tissue evidence="26">Soma without cirri and trophi</tissue>
    </source>
</reference>
<evidence type="ECO:0000256" key="13">
    <source>
        <dbReference type="ARBA" id="ARBA00022842"/>
    </source>
</evidence>
<keyword evidence="16" id="KW-0539">Nucleus</keyword>
<dbReference type="InterPro" id="IPR005502">
    <property type="entry name" value="Ribosyl_crysJ1"/>
</dbReference>
<feature type="binding site" evidence="25">
    <location>
        <position position="383"/>
    </location>
    <ligand>
        <name>Mg(2+)</name>
        <dbReference type="ChEBI" id="CHEBI:18420"/>
        <label>1</label>
    </ligand>
</feature>
<evidence type="ECO:0000256" key="18">
    <source>
        <dbReference type="ARBA" id="ARBA00042398"/>
    </source>
</evidence>
<dbReference type="InterPro" id="IPR036705">
    <property type="entry name" value="Ribosyl_crysJ1_sf"/>
</dbReference>
<evidence type="ECO:0000256" key="20">
    <source>
        <dbReference type="ARBA" id="ARBA00042722"/>
    </source>
</evidence>
<keyword evidence="13 25" id="KW-0460">Magnesium</keyword>
<dbReference type="GO" id="GO:0004649">
    <property type="term" value="F:poly(ADP-ribose) glycohydrolase activity"/>
    <property type="evidence" value="ECO:0007669"/>
    <property type="project" value="UniProtKB-EC"/>
</dbReference>
<evidence type="ECO:0000256" key="9">
    <source>
        <dbReference type="ARBA" id="ARBA00022490"/>
    </source>
</evidence>
<evidence type="ECO:0000256" key="7">
    <source>
        <dbReference type="ARBA" id="ARBA00012255"/>
    </source>
</evidence>
<feature type="binding site" evidence="25">
    <location>
        <position position="102"/>
    </location>
    <ligand>
        <name>Mg(2+)</name>
        <dbReference type="ChEBI" id="CHEBI:18420"/>
        <label>1</label>
    </ligand>
</feature>
<keyword evidence="8" id="KW-0158">Chromosome</keyword>
<dbReference type="GO" id="GO:0140290">
    <property type="term" value="P:peptidyl-serine ADP-deribosylation"/>
    <property type="evidence" value="ECO:0007669"/>
    <property type="project" value="UniProtKB-ARBA"/>
</dbReference>
<evidence type="ECO:0000256" key="3">
    <source>
        <dbReference type="ARBA" id="ARBA00004305"/>
    </source>
</evidence>
<dbReference type="Proteomes" id="UP000440578">
    <property type="component" value="Unassembled WGS sequence"/>
</dbReference>
<evidence type="ECO:0000256" key="14">
    <source>
        <dbReference type="ARBA" id="ARBA00023128"/>
    </source>
</evidence>
<keyword evidence="27" id="KW-1185">Reference proteome</keyword>
<evidence type="ECO:0000256" key="25">
    <source>
        <dbReference type="PIRSR" id="PIRSR605502-1"/>
    </source>
</evidence>
<evidence type="ECO:0000256" key="23">
    <source>
        <dbReference type="ARBA" id="ARBA00043193"/>
    </source>
</evidence>
<evidence type="ECO:0000313" key="27">
    <source>
        <dbReference type="Proteomes" id="UP000440578"/>
    </source>
</evidence>
<dbReference type="Pfam" id="PF03747">
    <property type="entry name" value="ADP_ribosyl_GH"/>
    <property type="match status" value="2"/>
</dbReference>
<evidence type="ECO:0000256" key="22">
    <source>
        <dbReference type="ARBA" id="ARBA00043187"/>
    </source>
</evidence>
<evidence type="ECO:0000256" key="21">
    <source>
        <dbReference type="ARBA" id="ARBA00042850"/>
    </source>
</evidence>
<evidence type="ECO:0000256" key="16">
    <source>
        <dbReference type="ARBA" id="ARBA00023242"/>
    </source>
</evidence>
<evidence type="ECO:0000256" key="17">
    <source>
        <dbReference type="ARBA" id="ARBA00041057"/>
    </source>
</evidence>
<dbReference type="GO" id="GO:0005634">
    <property type="term" value="C:nucleus"/>
    <property type="evidence" value="ECO:0007669"/>
    <property type="project" value="UniProtKB-SubCell"/>
</dbReference>
<comment type="cofactor">
    <cofactor evidence="25">
        <name>Mg(2+)</name>
        <dbReference type="ChEBI" id="CHEBI:18420"/>
    </cofactor>
    <text evidence="25">Binds 2 magnesium ions per subunit.</text>
</comment>
<feature type="binding site" evidence="25">
    <location>
        <position position="101"/>
    </location>
    <ligand>
        <name>Mg(2+)</name>
        <dbReference type="ChEBI" id="CHEBI:18420"/>
        <label>1</label>
    </ligand>
</feature>
<dbReference type="FunFam" id="1.10.4080.10:FF:000001">
    <property type="entry name" value="ADP-ribose glycohydrolase ARH3"/>
    <property type="match status" value="1"/>
</dbReference>
<dbReference type="Gene3D" id="1.10.4080.10">
    <property type="entry name" value="ADP-ribosylation/Crystallin J1"/>
    <property type="match status" value="2"/>
</dbReference>
<dbReference type="GO" id="GO:0005694">
    <property type="term" value="C:chromosome"/>
    <property type="evidence" value="ECO:0007669"/>
    <property type="project" value="UniProtKB-SubCell"/>
</dbReference>
<evidence type="ECO:0000256" key="19">
    <source>
        <dbReference type="ARBA" id="ARBA00042471"/>
    </source>
</evidence>
<organism evidence="26 27">
    <name type="scientific">Amphibalanus amphitrite</name>
    <name type="common">Striped barnacle</name>
    <name type="synonym">Balanus amphitrite</name>
    <dbReference type="NCBI Taxonomy" id="1232801"/>
    <lineage>
        <taxon>Eukaryota</taxon>
        <taxon>Metazoa</taxon>
        <taxon>Ecdysozoa</taxon>
        <taxon>Arthropoda</taxon>
        <taxon>Crustacea</taxon>
        <taxon>Multicrustacea</taxon>
        <taxon>Cirripedia</taxon>
        <taxon>Thoracica</taxon>
        <taxon>Thoracicalcarea</taxon>
        <taxon>Balanomorpha</taxon>
        <taxon>Balanoidea</taxon>
        <taxon>Balanidae</taxon>
        <taxon>Amphibalaninae</taxon>
        <taxon>Amphibalanus</taxon>
    </lineage>
</organism>
<feature type="binding site" evidence="25">
    <location>
        <position position="384"/>
    </location>
    <ligand>
        <name>Mg(2+)</name>
        <dbReference type="ChEBI" id="CHEBI:18420"/>
        <label>1</label>
    </ligand>
</feature>
<comment type="subcellular location">
    <subcellularLocation>
        <location evidence="2">Chromosome</location>
    </subcellularLocation>
    <subcellularLocation>
        <location evidence="4">Cytoplasm</location>
    </subcellularLocation>
    <subcellularLocation>
        <location evidence="3">Mitochondrion matrix</location>
    </subcellularLocation>
    <subcellularLocation>
        <location evidence="1">Nucleus</location>
    </subcellularLocation>
</comment>
<accession>A0A6A4XFK7</accession>
<comment type="subunit">
    <text evidence="6">Monomer.</text>
</comment>
<comment type="similarity">
    <text evidence="5">Belongs to the ADP-ribosylglycohydrolase family.</text>
</comment>
<gene>
    <name evidence="26" type="primary">Adprhl2</name>
    <name evidence="26" type="ORF">FJT64_016132</name>
</gene>
<evidence type="ECO:0000256" key="11">
    <source>
        <dbReference type="ARBA" id="ARBA00022763"/>
    </source>
</evidence>
<name>A0A6A4XFK7_AMPAM</name>
<keyword evidence="12 26" id="KW-0378">Hydrolase</keyword>
<dbReference type="GO" id="GO:0005759">
    <property type="term" value="C:mitochondrial matrix"/>
    <property type="evidence" value="ECO:0007669"/>
    <property type="project" value="UniProtKB-SubCell"/>
</dbReference>
<dbReference type="EMBL" id="VIIS01000099">
    <property type="protein sequence ID" value="KAF0313312.1"/>
    <property type="molecule type" value="Genomic_DNA"/>
</dbReference>
<dbReference type="PANTHER" id="PTHR16222">
    <property type="entry name" value="ADP-RIBOSYLGLYCOHYDROLASE"/>
    <property type="match status" value="1"/>
</dbReference>
<evidence type="ECO:0000256" key="5">
    <source>
        <dbReference type="ARBA" id="ARBA00010702"/>
    </source>
</evidence>
<dbReference type="GO" id="GO:0006281">
    <property type="term" value="P:DNA repair"/>
    <property type="evidence" value="ECO:0007669"/>
    <property type="project" value="UniProtKB-KW"/>
</dbReference>
<comment type="catalytic activity">
    <reaction evidence="24">
        <text>alpha-NAD(+) + H2O = ADP-D-ribose + nicotinamide + H(+)</text>
        <dbReference type="Rhea" id="RHEA:68792"/>
        <dbReference type="ChEBI" id="CHEBI:15377"/>
        <dbReference type="ChEBI" id="CHEBI:15378"/>
        <dbReference type="ChEBI" id="CHEBI:17154"/>
        <dbReference type="ChEBI" id="CHEBI:57967"/>
        <dbReference type="ChEBI" id="CHEBI:77017"/>
    </reaction>
</comment>
<keyword evidence="11" id="KW-0227">DNA damage</keyword>
<evidence type="ECO:0000256" key="24">
    <source>
        <dbReference type="ARBA" id="ARBA00049015"/>
    </source>
</evidence>
<evidence type="ECO:0000256" key="15">
    <source>
        <dbReference type="ARBA" id="ARBA00023204"/>
    </source>
</evidence>
<keyword evidence="15" id="KW-0234">DNA repair</keyword>
<evidence type="ECO:0000256" key="4">
    <source>
        <dbReference type="ARBA" id="ARBA00004496"/>
    </source>
</evidence>
<proteinExistence type="inferred from homology"/>
<evidence type="ECO:0000256" key="12">
    <source>
        <dbReference type="ARBA" id="ARBA00022801"/>
    </source>
</evidence>
<feature type="binding site" evidence="25">
    <location>
        <position position="381"/>
    </location>
    <ligand>
        <name>Mg(2+)</name>
        <dbReference type="ChEBI" id="CHEBI:18420"/>
        <label>1</label>
    </ligand>
</feature>
<dbReference type="InterPro" id="IPR050792">
    <property type="entry name" value="ADP-ribosylglycohydrolase"/>
</dbReference>
<dbReference type="SUPFAM" id="SSF101478">
    <property type="entry name" value="ADP-ribosylglycohydrolase"/>
    <property type="match status" value="2"/>
</dbReference>
<keyword evidence="14" id="KW-0496">Mitochondrion</keyword>
<dbReference type="GO" id="GO:0046872">
    <property type="term" value="F:metal ion binding"/>
    <property type="evidence" value="ECO:0007669"/>
    <property type="project" value="UniProtKB-KW"/>
</dbReference>
<keyword evidence="10 25" id="KW-0479">Metal-binding</keyword>
<evidence type="ECO:0000256" key="10">
    <source>
        <dbReference type="ARBA" id="ARBA00022723"/>
    </source>
</evidence>